<comment type="caution">
    <text evidence="7">The sequence shown here is derived from an EMBL/GenBank/DDBJ whole genome shotgun (WGS) entry which is preliminary data.</text>
</comment>
<sequence length="920" mass="102696">MMSPLARKQASSQTKTSTELCSDFLLPPWFLSNNVKTTAELNDLPLPCRLVFRNANNVLDKQKAPKPAYSTPVEQVLGKTLGTCKQESPNAASDSSGQDTGETNESDTLDQEVDILEYQLSHDSFSELRDVTAAFLMRDQEGKRSPSHAAVLLCSSWDLDLPFVDGVILHLAKDLQATLVSVDLEDLEDLGWDFNHQEQRMIAENKLPESQSKKEPNRDYFAGMAVRYFGTQPEQRASKDAWNRTEQAIAAILDTQISKSRPNTARENGPEAAAVISPEPLETEPPPLLLYLRDSSEMIQKRPYILEKFRDCIRDKRLSGRGIVLLVSFSGNGSLPKVGGKISAGSASIVTMTPFCFQGKVDLTGSYGTSIINTRRLKRFLRLRIPHLFVPEVLEMFQPYSAWNLDDDGRYEFVEASQWKERDFQRAITQITGRAFGMSHIDPEDVRIVLLRLDLLKTVRQTEESDEREELSETEKPKEADESNEGAPKTSVEMGTAKKIRPDTNEISETKAERWVDKLRRVESAADPLEKSLISCIINPDDIDCTYDDVIVDEDTKETVRHLVSLSNFHPQVASSCLLKHIRINGALFYGPPGTGKTHLCRAIAKASGASMLAIDSAAVHSKYVSETERLIKAAFKLSKAMFPCVLFIDEADSLFYRRSSSDKSWYRTALTQFLIEMDGLSKSDAAPFVVVATNRPRDLDEAFYRRLPQKIFFGLPGEESRSKILRLFLKDEDLDPLVDINALARQTDGYSASDLRSFCAEAALIWAIEQVKEMSNGVKMSKLRLTVSHFAKSLKKIRPSVSEKTLRDLSEFSRRFGEAHCNDASKDIGSTLPESMIPALNNSAKQSNSFMPGLSLVEDQKVTEREVVDGGPTRSKQKPDSSAVPSCSVADAPTEAPNPVMGRRPNGSLSKKRKRDELE</sequence>
<dbReference type="Pfam" id="PF17862">
    <property type="entry name" value="AAA_lid_3"/>
    <property type="match status" value="1"/>
</dbReference>
<reference evidence="7 8" key="1">
    <citation type="submission" date="2014-02" db="EMBL/GenBank/DDBJ databases">
        <title>The genome sequence of the entomopathogenic fungus Metarhizium robertsii ARSEF 2575.</title>
        <authorList>
            <person name="Giuliano Garisto Donzelli B."/>
            <person name="Roe B.A."/>
            <person name="Macmil S.L."/>
            <person name="Krasnoff S.B."/>
            <person name="Gibson D.M."/>
        </authorList>
    </citation>
    <scope>NUCLEOTIDE SEQUENCE [LARGE SCALE GENOMIC DNA]</scope>
    <source>
        <strain evidence="7 8">ARSEF 2575</strain>
    </source>
</reference>
<dbReference type="InterPro" id="IPR003959">
    <property type="entry name" value="ATPase_AAA_core"/>
</dbReference>
<dbReference type="InterPro" id="IPR027417">
    <property type="entry name" value="P-loop_NTPase"/>
</dbReference>
<dbReference type="Gene3D" id="3.40.50.300">
    <property type="entry name" value="P-loop containing nucleotide triphosphate hydrolases"/>
    <property type="match status" value="1"/>
</dbReference>
<keyword evidence="3" id="KW-1000">Mitochondrion outer membrane</keyword>
<proteinExistence type="predicted"/>
<evidence type="ECO:0000256" key="5">
    <source>
        <dbReference type="SAM" id="MobiDB-lite"/>
    </source>
</evidence>
<dbReference type="InterPro" id="IPR015415">
    <property type="entry name" value="Spast_Vps4_C"/>
</dbReference>
<evidence type="ECO:0000313" key="7">
    <source>
        <dbReference type="EMBL" id="EXU96246.1"/>
    </source>
</evidence>
<keyword evidence="4" id="KW-0067">ATP-binding</keyword>
<dbReference type="InterPro" id="IPR041569">
    <property type="entry name" value="AAA_lid_3"/>
</dbReference>
<feature type="region of interest" description="Disordered" evidence="5">
    <location>
        <begin position="462"/>
        <end position="506"/>
    </location>
</feature>
<name>A0A014PKB3_9HYPO</name>
<comment type="subcellular location">
    <subcellularLocation>
        <location evidence="1">Mitochondrion outer membrane</location>
        <topology evidence="1">Single-pass membrane protein</topology>
    </subcellularLocation>
</comment>
<dbReference type="eggNOG" id="KOG0737">
    <property type="taxonomic scope" value="Eukaryota"/>
</dbReference>
<dbReference type="OrthoDB" id="39734at2759"/>
<accession>A0A014PKB3</accession>
<dbReference type="PANTHER" id="PTHR45644:SF56">
    <property type="entry name" value="AAA ATPASE, PUTATIVE (AFU_ORTHOLOGUE AFUA_2G12920)-RELATED"/>
    <property type="match status" value="1"/>
</dbReference>
<dbReference type="GO" id="GO:0005524">
    <property type="term" value="F:ATP binding"/>
    <property type="evidence" value="ECO:0007669"/>
    <property type="project" value="UniProtKB-KW"/>
</dbReference>
<evidence type="ECO:0000256" key="4">
    <source>
        <dbReference type="ARBA" id="ARBA00022840"/>
    </source>
</evidence>
<dbReference type="Proteomes" id="UP000030151">
    <property type="component" value="Unassembled WGS sequence"/>
</dbReference>
<dbReference type="GO" id="GO:0005741">
    <property type="term" value="C:mitochondrial outer membrane"/>
    <property type="evidence" value="ECO:0007669"/>
    <property type="project" value="UniProtKB-SubCell"/>
</dbReference>
<gene>
    <name evidence="7" type="ORF">X797_010630</name>
</gene>
<evidence type="ECO:0000256" key="2">
    <source>
        <dbReference type="ARBA" id="ARBA00022741"/>
    </source>
</evidence>
<dbReference type="PANTHER" id="PTHR45644">
    <property type="entry name" value="AAA ATPASE, PUTATIVE (AFU_ORTHOLOGUE AFUA_2G12920)-RELATED-RELATED"/>
    <property type="match status" value="1"/>
</dbReference>
<dbReference type="Pfam" id="PF00004">
    <property type="entry name" value="AAA"/>
    <property type="match status" value="1"/>
</dbReference>
<dbReference type="Gene3D" id="1.10.8.60">
    <property type="match status" value="1"/>
</dbReference>
<protein>
    <submittedName>
        <fullName evidence="7">Vacuolar sorting protein</fullName>
    </submittedName>
</protein>
<dbReference type="InterPro" id="IPR051701">
    <property type="entry name" value="Mito_OM_Translocase_MSP1"/>
</dbReference>
<feature type="region of interest" description="Disordered" evidence="5">
    <location>
        <begin position="84"/>
        <end position="106"/>
    </location>
</feature>
<evidence type="ECO:0000256" key="3">
    <source>
        <dbReference type="ARBA" id="ARBA00022787"/>
    </source>
</evidence>
<feature type="domain" description="AAA+ ATPase" evidence="6">
    <location>
        <begin position="583"/>
        <end position="718"/>
    </location>
</feature>
<dbReference type="SMART" id="SM00382">
    <property type="entry name" value="AAA"/>
    <property type="match status" value="1"/>
</dbReference>
<dbReference type="CDD" id="cd19481">
    <property type="entry name" value="RecA-like_protease"/>
    <property type="match status" value="1"/>
</dbReference>
<dbReference type="AlphaFoldDB" id="A0A014PKB3"/>
<evidence type="ECO:0000313" key="8">
    <source>
        <dbReference type="Proteomes" id="UP000030151"/>
    </source>
</evidence>
<dbReference type="Pfam" id="PF09336">
    <property type="entry name" value="Vps4_C"/>
    <property type="match status" value="1"/>
</dbReference>
<dbReference type="SUPFAM" id="SSF52540">
    <property type="entry name" value="P-loop containing nucleoside triphosphate hydrolases"/>
    <property type="match status" value="1"/>
</dbReference>
<evidence type="ECO:0000256" key="1">
    <source>
        <dbReference type="ARBA" id="ARBA00004572"/>
    </source>
</evidence>
<organism evidence="7 8">
    <name type="scientific">Metarhizium robertsii</name>
    <dbReference type="NCBI Taxonomy" id="568076"/>
    <lineage>
        <taxon>Eukaryota</taxon>
        <taxon>Fungi</taxon>
        <taxon>Dikarya</taxon>
        <taxon>Ascomycota</taxon>
        <taxon>Pezizomycotina</taxon>
        <taxon>Sordariomycetes</taxon>
        <taxon>Hypocreomycetidae</taxon>
        <taxon>Hypocreales</taxon>
        <taxon>Clavicipitaceae</taxon>
        <taxon>Metarhizium</taxon>
    </lineage>
</organism>
<keyword evidence="2" id="KW-0547">Nucleotide-binding</keyword>
<feature type="compositionally biased region" description="Basic and acidic residues" evidence="5">
    <location>
        <begin position="471"/>
        <end position="481"/>
    </location>
</feature>
<feature type="compositionally biased region" description="Polar residues" evidence="5">
    <location>
        <begin position="84"/>
        <end position="101"/>
    </location>
</feature>
<evidence type="ECO:0000259" key="6">
    <source>
        <dbReference type="SMART" id="SM00382"/>
    </source>
</evidence>
<dbReference type="HOGENOM" id="CLU_014425_0_0_1"/>
<feature type="compositionally biased region" description="Basic residues" evidence="5">
    <location>
        <begin position="911"/>
        <end position="920"/>
    </location>
</feature>
<feature type="region of interest" description="Disordered" evidence="5">
    <location>
        <begin position="866"/>
        <end position="920"/>
    </location>
</feature>
<keyword evidence="3" id="KW-0496">Mitochondrion</keyword>
<keyword evidence="3" id="KW-0472">Membrane</keyword>
<dbReference type="EMBL" id="JELW01000052">
    <property type="protein sequence ID" value="EXU96246.1"/>
    <property type="molecule type" value="Genomic_DNA"/>
</dbReference>
<dbReference type="InterPro" id="IPR003593">
    <property type="entry name" value="AAA+_ATPase"/>
</dbReference>
<dbReference type="GO" id="GO:0016887">
    <property type="term" value="F:ATP hydrolysis activity"/>
    <property type="evidence" value="ECO:0007669"/>
    <property type="project" value="InterPro"/>
</dbReference>